<dbReference type="SUPFAM" id="SSF55486">
    <property type="entry name" value="Metalloproteases ('zincins'), catalytic domain"/>
    <property type="match status" value="1"/>
</dbReference>
<reference evidence="2 3" key="1">
    <citation type="submission" date="2020-03" db="EMBL/GenBank/DDBJ databases">
        <title>Genomic Encyclopedia of Type Strains, Phase IV (KMG-IV): sequencing the most valuable type-strain genomes for metagenomic binning, comparative biology and taxonomic classification.</title>
        <authorList>
            <person name="Goeker M."/>
        </authorList>
    </citation>
    <scope>NUCLEOTIDE SEQUENCE [LARGE SCALE GENOMIC DNA]</scope>
    <source>
        <strain evidence="2 3">DSM 4736</strain>
    </source>
</reference>
<dbReference type="RefSeq" id="WP_168045295.1">
    <property type="nucleotide sequence ID" value="NZ_JAATJM010000001.1"/>
</dbReference>
<evidence type="ECO:0000313" key="3">
    <source>
        <dbReference type="Proteomes" id="UP000587415"/>
    </source>
</evidence>
<gene>
    <name evidence="2" type="ORF">GGQ87_000674</name>
</gene>
<evidence type="ECO:0000256" key="1">
    <source>
        <dbReference type="SAM" id="SignalP"/>
    </source>
</evidence>
<dbReference type="EMBL" id="JAATJM010000001">
    <property type="protein sequence ID" value="NJC40416.1"/>
    <property type="molecule type" value="Genomic_DNA"/>
</dbReference>
<comment type="caution">
    <text evidence="2">The sequence shown here is derived from an EMBL/GenBank/DDBJ whole genome shotgun (WGS) entry which is preliminary data.</text>
</comment>
<accession>A0A7X6BNF8</accession>
<dbReference type="Proteomes" id="UP000587415">
    <property type="component" value="Unassembled WGS sequence"/>
</dbReference>
<feature type="signal peptide" evidence="1">
    <location>
        <begin position="1"/>
        <end position="19"/>
    </location>
</feature>
<feature type="chain" id="PRO_5030972520" description="Peptidase M61 catalytic domain-containing protein" evidence="1">
    <location>
        <begin position="20"/>
        <end position="529"/>
    </location>
</feature>
<dbReference type="AlphaFoldDB" id="A0A7X6BNF8"/>
<evidence type="ECO:0008006" key="4">
    <source>
        <dbReference type="Google" id="ProtNLM"/>
    </source>
</evidence>
<organism evidence="2 3">
    <name type="scientific">Brevundimonas alba</name>
    <dbReference type="NCBI Taxonomy" id="74314"/>
    <lineage>
        <taxon>Bacteria</taxon>
        <taxon>Pseudomonadati</taxon>
        <taxon>Pseudomonadota</taxon>
        <taxon>Alphaproteobacteria</taxon>
        <taxon>Caulobacterales</taxon>
        <taxon>Caulobacteraceae</taxon>
        <taxon>Brevundimonas</taxon>
    </lineage>
</organism>
<sequence length="529" mass="55516">MRRVLLTLLLSCLAVPALADPAGIRVSPTPEGVRVDYRLAGPASRLAFPSAVSPEARMTALDEGVTVAPDGLTSLQPRADFSLLFGPDRVRVDATYPVVSRLGEGWMIHLPSLLADVGDGLGPEDVVIEPGPGWAVVAGPVEPSADGFVYVGPDVSSPTEGTRTIIDPAVPVWLTDDARAALETSNAFFAEGLAIPAPGRPVLLMGALPPEDRSTYVGDVTANGVINLQFATRMLPAGRDSRFTDLVVPFVAHETFHVWQGNGFRDEEGINGRWLTEGSAEYFSLLAQAAQSPEAAGRSRQVLARRFGACLSAMDLKSEGLLHLDEAAAQATRYDCGTVSQWLADLQTRSSGGLFGIWRGLLTRPDGYGVSEFRALLAEHPSAGDAGQAALLDGSTEIRGAVVSALDAMGARLSPADPGRVAWAQAALWPLLNSSCSGQRGIRTDDGRFFLDTGDRCGSLSGDLQAVSIDGQRFDVSAEAAFHAVEAACASRGAVTVGLMDGETVREVEASCSRAASPPPPAYTIASIP</sequence>
<keyword evidence="1" id="KW-0732">Signal</keyword>
<name>A0A7X6BNF8_9CAUL</name>
<proteinExistence type="predicted"/>
<protein>
    <recommendedName>
        <fullName evidence="4">Peptidase M61 catalytic domain-containing protein</fullName>
    </recommendedName>
</protein>
<evidence type="ECO:0000313" key="2">
    <source>
        <dbReference type="EMBL" id="NJC40416.1"/>
    </source>
</evidence>
<keyword evidence="3" id="KW-1185">Reference proteome</keyword>